<evidence type="ECO:0000256" key="1">
    <source>
        <dbReference type="SAM" id="Phobius"/>
    </source>
</evidence>
<organism evidence="2 3">
    <name type="scientific">Roseateles koreensis</name>
    <dbReference type="NCBI Taxonomy" id="2987526"/>
    <lineage>
        <taxon>Bacteria</taxon>
        <taxon>Pseudomonadati</taxon>
        <taxon>Pseudomonadota</taxon>
        <taxon>Betaproteobacteria</taxon>
        <taxon>Burkholderiales</taxon>
        <taxon>Sphaerotilaceae</taxon>
        <taxon>Roseateles</taxon>
    </lineage>
</organism>
<evidence type="ECO:0000313" key="3">
    <source>
        <dbReference type="Proteomes" id="UP001219862"/>
    </source>
</evidence>
<accession>A0ABT5KND3</accession>
<feature type="transmembrane region" description="Helical" evidence="1">
    <location>
        <begin position="303"/>
        <end position="320"/>
    </location>
</feature>
<keyword evidence="1" id="KW-1133">Transmembrane helix</keyword>
<feature type="transmembrane region" description="Helical" evidence="1">
    <location>
        <begin position="235"/>
        <end position="252"/>
    </location>
</feature>
<keyword evidence="3" id="KW-1185">Reference proteome</keyword>
<reference evidence="2 3" key="1">
    <citation type="submission" date="2022-10" db="EMBL/GenBank/DDBJ databases">
        <title>paucibacter sp. hw8 Genome sequencing.</title>
        <authorList>
            <person name="Park S."/>
        </authorList>
    </citation>
    <scope>NUCLEOTIDE SEQUENCE [LARGE SCALE GENOMIC DNA]</scope>
    <source>
        <strain evidence="3">hw8</strain>
    </source>
</reference>
<dbReference type="Proteomes" id="UP001219862">
    <property type="component" value="Unassembled WGS sequence"/>
</dbReference>
<evidence type="ECO:0008006" key="4">
    <source>
        <dbReference type="Google" id="ProtNLM"/>
    </source>
</evidence>
<name>A0ABT5KND3_9BURK</name>
<feature type="transmembrane region" description="Helical" evidence="1">
    <location>
        <begin position="398"/>
        <end position="419"/>
    </location>
</feature>
<feature type="transmembrane region" description="Helical" evidence="1">
    <location>
        <begin position="195"/>
        <end position="223"/>
    </location>
</feature>
<sequence length="549" mass="60563">MNLPTPAIVAERGAQRMPRLALILLCAAYVLPGLFGREPWRNADLSSFGFMASIAQGHAPWWAPNIAGLHAEGGPLPYWVGALAIKALPWVEPALAARLPYALILVLVLILTWYSCFHLARTEAAQPVAFAFGGEAQGVDYARALADGGLLALIASLGLLQLGHETTPELLQLLASSLFLYGLACAPFRHVKARWAVMLSLPVLAASGAPAVALAYAAVGALQCRNSSYEQVRELALWILVSGMLAALSAWEFNAWAWRVNVIVEANTALDFLNLVAWFCWPAWPLTLWTLWRWRAHWRHRHIFAPLSLALLALLTCVLMDNSDRALLLGLPAFAVLAAFALPTLKRGFAAAMDWFSVFFFSAGALFFWVYYASMQWRWPKTPLINLRRLAEGFQPEFNALALAAALAATAAWIALVRWRTARHRHALWKSLVLPAGGVALCWLLAMSILLPFADYTRSDRPLVQRFSAHIPQAVNCIAAPEESLATLAALEFRGHWPVDAQRPIAASDCDYALLRTTQAIPDGWVSVATERRPSDREDNFRILKKARP</sequence>
<proteinExistence type="predicted"/>
<dbReference type="RefSeq" id="WP_273595538.1">
    <property type="nucleotide sequence ID" value="NZ_JAQQXS010000003.1"/>
</dbReference>
<feature type="transmembrane region" description="Helical" evidence="1">
    <location>
        <begin position="326"/>
        <end position="345"/>
    </location>
</feature>
<feature type="transmembrane region" description="Helical" evidence="1">
    <location>
        <begin position="272"/>
        <end position="291"/>
    </location>
</feature>
<dbReference type="EMBL" id="JAQQXS010000003">
    <property type="protein sequence ID" value="MDC8784423.1"/>
    <property type="molecule type" value="Genomic_DNA"/>
</dbReference>
<comment type="caution">
    <text evidence="2">The sequence shown here is derived from an EMBL/GenBank/DDBJ whole genome shotgun (WGS) entry which is preliminary data.</text>
</comment>
<protein>
    <recommendedName>
        <fullName evidence="4">4-amino-4-deoxy-L-arabinose transferase</fullName>
    </recommendedName>
</protein>
<feature type="transmembrane region" description="Helical" evidence="1">
    <location>
        <begin position="431"/>
        <end position="454"/>
    </location>
</feature>
<feature type="transmembrane region" description="Helical" evidence="1">
    <location>
        <begin position="352"/>
        <end position="372"/>
    </location>
</feature>
<gene>
    <name evidence="2" type="ORF">PRZ01_04370</name>
</gene>
<evidence type="ECO:0000313" key="2">
    <source>
        <dbReference type="EMBL" id="MDC8784423.1"/>
    </source>
</evidence>
<feature type="transmembrane region" description="Helical" evidence="1">
    <location>
        <begin position="102"/>
        <end position="121"/>
    </location>
</feature>
<keyword evidence="1" id="KW-0812">Transmembrane</keyword>
<keyword evidence="1" id="KW-0472">Membrane</keyword>